<gene>
    <name evidence="6" type="ORF">DES36_10877</name>
</gene>
<dbReference type="InterPro" id="IPR037187">
    <property type="entry name" value="DnaK_N"/>
</dbReference>
<dbReference type="GO" id="GO:0008270">
    <property type="term" value="F:zinc ion binding"/>
    <property type="evidence" value="ECO:0007669"/>
    <property type="project" value="UniProtKB-KW"/>
</dbReference>
<dbReference type="SUPFAM" id="SSF109635">
    <property type="entry name" value="DnaK suppressor protein DksA, alpha-hairpin domain"/>
    <property type="match status" value="1"/>
</dbReference>
<dbReference type="RefSeq" id="WP_170128225.1">
    <property type="nucleotide sequence ID" value="NZ_QNRX01000008.1"/>
</dbReference>
<dbReference type="SUPFAM" id="SSF57716">
    <property type="entry name" value="Glucocorticoid receptor-like (DNA-binding domain)"/>
    <property type="match status" value="1"/>
</dbReference>
<organism evidence="6 7">
    <name type="scientific">Alkalibaculum bacchi</name>
    <dbReference type="NCBI Taxonomy" id="645887"/>
    <lineage>
        <taxon>Bacteria</taxon>
        <taxon>Bacillati</taxon>
        <taxon>Bacillota</taxon>
        <taxon>Clostridia</taxon>
        <taxon>Eubacteriales</taxon>
        <taxon>Eubacteriaceae</taxon>
        <taxon>Alkalibaculum</taxon>
    </lineage>
</organism>
<dbReference type="EMBL" id="QNRX01000008">
    <property type="protein sequence ID" value="RBP64454.1"/>
    <property type="molecule type" value="Genomic_DNA"/>
</dbReference>
<evidence type="ECO:0000256" key="2">
    <source>
        <dbReference type="ARBA" id="ARBA00022771"/>
    </source>
</evidence>
<keyword evidence="2" id="KW-0863">Zinc-finger</keyword>
<dbReference type="PANTHER" id="PTHR33823">
    <property type="entry name" value="RNA POLYMERASE-BINDING TRANSCRIPTION FACTOR DKSA-RELATED"/>
    <property type="match status" value="1"/>
</dbReference>
<keyword evidence="3" id="KW-0862">Zinc</keyword>
<sequence>MDKSKQYYFKNKLLQEKNRILKLVEDMKRNEITDMYEEMADELSTFDNHPGDIASIRSDLERGAYQKENEHRMLRKIEDAIHSIEEGKYGRCANCGQSISEERLEVIPYARTCVGCKES</sequence>
<dbReference type="Pfam" id="PF01258">
    <property type="entry name" value="zf-dskA_traR"/>
    <property type="match status" value="1"/>
</dbReference>
<reference evidence="6 7" key="1">
    <citation type="submission" date="2018-06" db="EMBL/GenBank/DDBJ databases">
        <title>Genomic Encyclopedia of Type Strains, Phase IV (KMG-IV): sequencing the most valuable type-strain genomes for metagenomic binning, comparative biology and taxonomic classification.</title>
        <authorList>
            <person name="Goeker M."/>
        </authorList>
    </citation>
    <scope>NUCLEOTIDE SEQUENCE [LARGE SCALE GENOMIC DNA]</scope>
    <source>
        <strain evidence="6 7">DSM 22112</strain>
    </source>
</reference>
<feature type="domain" description="Zinc finger DksA/TraR C4-type" evidence="5">
    <location>
        <begin position="87"/>
        <end position="118"/>
    </location>
</feature>
<keyword evidence="7" id="KW-1185">Reference proteome</keyword>
<comment type="caution">
    <text evidence="6">The sequence shown here is derived from an EMBL/GenBank/DDBJ whole genome shotgun (WGS) entry which is preliminary data.</text>
</comment>
<dbReference type="AlphaFoldDB" id="A0A366I6N5"/>
<proteinExistence type="predicted"/>
<protein>
    <submittedName>
        <fullName evidence="6">TraR/DksA family transcriptional regulator</fullName>
    </submittedName>
</protein>
<evidence type="ECO:0000256" key="1">
    <source>
        <dbReference type="ARBA" id="ARBA00022723"/>
    </source>
</evidence>
<name>A0A366I6N5_9FIRM</name>
<accession>A0A366I6N5</accession>
<evidence type="ECO:0000313" key="6">
    <source>
        <dbReference type="EMBL" id="RBP64454.1"/>
    </source>
</evidence>
<evidence type="ECO:0000256" key="3">
    <source>
        <dbReference type="ARBA" id="ARBA00022833"/>
    </source>
</evidence>
<evidence type="ECO:0000259" key="5">
    <source>
        <dbReference type="Pfam" id="PF01258"/>
    </source>
</evidence>
<dbReference type="InterPro" id="IPR000962">
    <property type="entry name" value="Znf_DskA_TraR"/>
</dbReference>
<keyword evidence="1" id="KW-0479">Metal-binding</keyword>
<dbReference type="PANTHER" id="PTHR33823:SF4">
    <property type="entry name" value="GENERAL STRESS PROTEIN 16O"/>
    <property type="match status" value="1"/>
</dbReference>
<evidence type="ECO:0000313" key="7">
    <source>
        <dbReference type="Proteomes" id="UP000253490"/>
    </source>
</evidence>
<evidence type="ECO:0000256" key="4">
    <source>
        <dbReference type="PROSITE-ProRule" id="PRU00510"/>
    </source>
</evidence>
<dbReference type="Gene3D" id="1.20.120.910">
    <property type="entry name" value="DksA, coiled-coil domain"/>
    <property type="match status" value="1"/>
</dbReference>
<dbReference type="PROSITE" id="PS51128">
    <property type="entry name" value="ZF_DKSA_2"/>
    <property type="match status" value="1"/>
</dbReference>
<dbReference type="Proteomes" id="UP000253490">
    <property type="component" value="Unassembled WGS sequence"/>
</dbReference>
<feature type="zinc finger region" description="dksA C4-type" evidence="4">
    <location>
        <begin position="92"/>
        <end position="116"/>
    </location>
</feature>